<dbReference type="PANTHER" id="PTHR39184:SF1">
    <property type="entry name" value="PBSX PHAGE TERMINASE LARGE SUBUNIT"/>
    <property type="match status" value="1"/>
</dbReference>
<dbReference type="NCBIfam" id="TIGR01547">
    <property type="entry name" value="phage_term_2"/>
    <property type="match status" value="1"/>
</dbReference>
<reference evidence="1" key="1">
    <citation type="journal article" date="2021" name="Proc. Natl. Acad. Sci. U.S.A.">
        <title>A Catalog of Tens of Thousands of Viruses from Human Metagenomes Reveals Hidden Associations with Chronic Diseases.</title>
        <authorList>
            <person name="Tisza M.J."/>
            <person name="Buck C.B."/>
        </authorList>
    </citation>
    <scope>NUCLEOTIDE SEQUENCE</scope>
    <source>
        <strain evidence="1">CtaDn21</strain>
    </source>
</reference>
<dbReference type="EMBL" id="BK016144">
    <property type="protein sequence ID" value="DAF98262.1"/>
    <property type="molecule type" value="Genomic_DNA"/>
</dbReference>
<dbReference type="Gene3D" id="3.30.420.280">
    <property type="match status" value="1"/>
</dbReference>
<dbReference type="InterPro" id="IPR052380">
    <property type="entry name" value="Viral_DNA_packaging_terminase"/>
</dbReference>
<dbReference type="PANTHER" id="PTHR39184">
    <property type="match status" value="1"/>
</dbReference>
<evidence type="ECO:0000313" key="1">
    <source>
        <dbReference type="EMBL" id="DAF98262.1"/>
    </source>
</evidence>
<dbReference type="InterPro" id="IPR006437">
    <property type="entry name" value="Phage_terminase_lsu"/>
</dbReference>
<dbReference type="Gene3D" id="3.40.50.300">
    <property type="entry name" value="P-loop containing nucleotide triphosphate hydrolases"/>
    <property type="match status" value="1"/>
</dbReference>
<organism evidence="1">
    <name type="scientific">Siphoviridae sp. ctaDn21</name>
    <dbReference type="NCBI Taxonomy" id="2825563"/>
    <lineage>
        <taxon>Viruses</taxon>
        <taxon>Duplodnaviria</taxon>
        <taxon>Heunggongvirae</taxon>
        <taxon>Uroviricota</taxon>
        <taxon>Caudoviricetes</taxon>
    </lineage>
</organism>
<dbReference type="InterPro" id="IPR027417">
    <property type="entry name" value="P-loop_NTPase"/>
</dbReference>
<proteinExistence type="predicted"/>
<accession>A0A8S5UV53</accession>
<protein>
    <submittedName>
        <fullName evidence="1">Large terminase</fullName>
    </submittedName>
</protein>
<sequence length="462" mass="53324">MVMSLRNKIPKFNFVPFSKKQLQLLTWWTDNSPYKDFDIVIADGSIRSGKTVSMALSFTLWAMTSFNGQNFAICGKTIHSARRNVIQPLKQMLVSRGYEIKDVRNENLIIIRYMDKGKEIVNYFYIFGGKDESSQDLIQGVTLAGIFCDEVALMPESFVNQATGRCSVEGSKMWFSCNPGNPNHYFKKNWIDKQIEKRILYLHFTMEDNPSLSEHVKERYSKMYAGVFRKRFILGLWVTADGLVYSMFNEEQHVRTLDIEFDRLFVAGDFGIYNATTFGLYGFSKRRKRYHLIQSYYHSGREAEEQLTEADVHSNVQFGSILQKTTKEYANDLVNMIRGMQIEYIILDPSASAMIVELQKHPYIVRKNIPIIPARNDVTLGISFHAELLTEGRFTIDPSNTHDIDEYYSYSWDTKASQVGKDQVIKENDHCMDRNRYACLTDAIINDDFGFEIQVLSGKGAR</sequence>
<dbReference type="Pfam" id="PF03237">
    <property type="entry name" value="Terminase_6N"/>
    <property type="match status" value="1"/>
</dbReference>
<name>A0A8S5UV53_9CAUD</name>